<proteinExistence type="predicted"/>
<dbReference type="GeneID" id="89933815"/>
<dbReference type="Gene3D" id="3.40.50.300">
    <property type="entry name" value="P-loop containing nucleotide triphosphate hydrolases"/>
    <property type="match status" value="1"/>
</dbReference>
<dbReference type="SUPFAM" id="SSF52540">
    <property type="entry name" value="P-loop containing nucleoside triphosphate hydrolases"/>
    <property type="match status" value="1"/>
</dbReference>
<comment type="caution">
    <text evidence="4">The sequence shown here is derived from an EMBL/GenBank/DDBJ whole genome shotgun (WGS) entry which is preliminary data.</text>
</comment>
<gene>
    <name evidence="4" type="ORF">N656DRAFT_452244</name>
</gene>
<dbReference type="RefSeq" id="XP_064665652.1">
    <property type="nucleotide sequence ID" value="XM_064809691.1"/>
</dbReference>
<evidence type="ECO:0000259" key="3">
    <source>
        <dbReference type="Pfam" id="PF24883"/>
    </source>
</evidence>
<dbReference type="Proteomes" id="UP001302812">
    <property type="component" value="Unassembled WGS sequence"/>
</dbReference>
<feature type="domain" description="GPI inositol-deacylase winged helix" evidence="2">
    <location>
        <begin position="498"/>
        <end position="569"/>
    </location>
</feature>
<keyword evidence="5" id="KW-1185">Reference proteome</keyword>
<dbReference type="InterPro" id="IPR054471">
    <property type="entry name" value="GPIID_WHD"/>
</dbReference>
<reference evidence="4" key="1">
    <citation type="journal article" date="2023" name="Mol. Phylogenet. Evol.">
        <title>Genome-scale phylogeny and comparative genomics of the fungal order Sordariales.</title>
        <authorList>
            <person name="Hensen N."/>
            <person name="Bonometti L."/>
            <person name="Westerberg I."/>
            <person name="Brannstrom I.O."/>
            <person name="Guillou S."/>
            <person name="Cros-Aarteil S."/>
            <person name="Calhoun S."/>
            <person name="Haridas S."/>
            <person name="Kuo A."/>
            <person name="Mondo S."/>
            <person name="Pangilinan J."/>
            <person name="Riley R."/>
            <person name="LaButti K."/>
            <person name="Andreopoulos B."/>
            <person name="Lipzen A."/>
            <person name="Chen C."/>
            <person name="Yan M."/>
            <person name="Daum C."/>
            <person name="Ng V."/>
            <person name="Clum A."/>
            <person name="Steindorff A."/>
            <person name="Ohm R.A."/>
            <person name="Martin F."/>
            <person name="Silar P."/>
            <person name="Natvig D.O."/>
            <person name="Lalanne C."/>
            <person name="Gautier V."/>
            <person name="Ament-Velasquez S.L."/>
            <person name="Kruys A."/>
            <person name="Hutchinson M.I."/>
            <person name="Powell A.J."/>
            <person name="Barry K."/>
            <person name="Miller A.N."/>
            <person name="Grigoriev I.V."/>
            <person name="Debuchy R."/>
            <person name="Gladieux P."/>
            <person name="Hiltunen Thoren M."/>
            <person name="Johannesson H."/>
        </authorList>
    </citation>
    <scope>NUCLEOTIDE SEQUENCE</scope>
    <source>
        <strain evidence="4">CBS 508.74</strain>
    </source>
</reference>
<dbReference type="AlphaFoldDB" id="A0AAN6QIU2"/>
<evidence type="ECO:0008006" key="6">
    <source>
        <dbReference type="Google" id="ProtNLM"/>
    </source>
</evidence>
<dbReference type="Pfam" id="PF22939">
    <property type="entry name" value="WHD_GPIID"/>
    <property type="match status" value="1"/>
</dbReference>
<feature type="domain" description="Nephrocystin 3-like N-terminal" evidence="3">
    <location>
        <begin position="199"/>
        <end position="374"/>
    </location>
</feature>
<name>A0AAN6QIU2_9PEZI</name>
<sequence length="742" mass="85219">MESSLDDRFRQSLRRISAVVFCGCHHRGSDAASWGLLASKLIALALADSNSKLLSDLEVDSAILDLIHDDFLKTLSRAPSPIRIHSFQESRPLTGIKGLNSKIVDTYSSKVGWPEEICETIDADHREMVREPGVKDISNVLRDLENGTKKKAEPIPYIGAAQGAESCEDAYEPYDHVDDFFLFDYRSIVDHVPQRFPDSCSWILQEAAFLQWSRRNGGGLFWLHGYPGQGKSVLAKYLVEEVLPQMDNPGFGNAGLLRSLIHQLLSQLPHTARLRGTMRMRHTMLKHPPKPEEALSHLWSIYQDLVTQESLRSEKILGLDSIQRRVTRYLYLVIDALDELDESDRTLFLERFCAVLRVGRRSSSYLPKIIITSRDDPDIATYMRQSGACSLNLDTAQGNEADHAKFVKETVCTYGEDNHFGDALTQTIVSELLVRANGMFLWASLAWAYFIDGVGIWTEIMLRERLQVLQLLPPGMEALYQRILDKVEPKYRHDLLHSLQLIVSATRPLYVNEIAIALALRDRPQRLCDIDARLNMHAFFRRACPHLIRVDDTGTISLVHLSCKDYLTSVRMVNNKLNTFHIDMAAANFDFGLDCLLYVSLDDFANSELGQACAQNKFLRYAYLHWYQHLKDRGDRVQEIWWYFARLFDHHMRCFRWYDNRDIVLDLWDHGLDCLFEPAATPPVRLDLNVTNERGDHFIRIVVAEIRRFPLNRVQFLTGLGLDINGRTRFGQTLLHRCIQEW</sequence>
<organism evidence="4 5">
    <name type="scientific">Canariomyces notabilis</name>
    <dbReference type="NCBI Taxonomy" id="2074819"/>
    <lineage>
        <taxon>Eukaryota</taxon>
        <taxon>Fungi</taxon>
        <taxon>Dikarya</taxon>
        <taxon>Ascomycota</taxon>
        <taxon>Pezizomycotina</taxon>
        <taxon>Sordariomycetes</taxon>
        <taxon>Sordariomycetidae</taxon>
        <taxon>Sordariales</taxon>
        <taxon>Chaetomiaceae</taxon>
        <taxon>Canariomyces</taxon>
    </lineage>
</organism>
<dbReference type="EMBL" id="MU853366">
    <property type="protein sequence ID" value="KAK4108082.1"/>
    <property type="molecule type" value="Genomic_DNA"/>
</dbReference>
<evidence type="ECO:0000313" key="5">
    <source>
        <dbReference type="Proteomes" id="UP001302812"/>
    </source>
</evidence>
<dbReference type="PANTHER" id="PTHR10039:SF14">
    <property type="entry name" value="NACHT DOMAIN-CONTAINING PROTEIN"/>
    <property type="match status" value="1"/>
</dbReference>
<dbReference type="PANTHER" id="PTHR10039">
    <property type="entry name" value="AMELOGENIN"/>
    <property type="match status" value="1"/>
</dbReference>
<evidence type="ECO:0000256" key="1">
    <source>
        <dbReference type="ARBA" id="ARBA00022737"/>
    </source>
</evidence>
<dbReference type="Pfam" id="PF24883">
    <property type="entry name" value="NPHP3_N"/>
    <property type="match status" value="1"/>
</dbReference>
<evidence type="ECO:0000259" key="2">
    <source>
        <dbReference type="Pfam" id="PF22939"/>
    </source>
</evidence>
<protein>
    <recommendedName>
        <fullName evidence="6">NACHT domain-containing protein</fullName>
    </recommendedName>
</protein>
<evidence type="ECO:0000313" key="4">
    <source>
        <dbReference type="EMBL" id="KAK4108082.1"/>
    </source>
</evidence>
<accession>A0AAN6QIU2</accession>
<keyword evidence="1" id="KW-0677">Repeat</keyword>
<dbReference type="InterPro" id="IPR027417">
    <property type="entry name" value="P-loop_NTPase"/>
</dbReference>
<reference evidence="4" key="2">
    <citation type="submission" date="2023-05" db="EMBL/GenBank/DDBJ databases">
        <authorList>
            <consortium name="Lawrence Berkeley National Laboratory"/>
            <person name="Steindorff A."/>
            <person name="Hensen N."/>
            <person name="Bonometti L."/>
            <person name="Westerberg I."/>
            <person name="Brannstrom I.O."/>
            <person name="Guillou S."/>
            <person name="Cros-Aarteil S."/>
            <person name="Calhoun S."/>
            <person name="Haridas S."/>
            <person name="Kuo A."/>
            <person name="Mondo S."/>
            <person name="Pangilinan J."/>
            <person name="Riley R."/>
            <person name="Labutti K."/>
            <person name="Andreopoulos B."/>
            <person name="Lipzen A."/>
            <person name="Chen C."/>
            <person name="Yanf M."/>
            <person name="Daum C."/>
            <person name="Ng V."/>
            <person name="Clum A."/>
            <person name="Ohm R."/>
            <person name="Martin F."/>
            <person name="Silar P."/>
            <person name="Natvig D."/>
            <person name="Lalanne C."/>
            <person name="Gautier V."/>
            <person name="Ament-Velasquez S.L."/>
            <person name="Kruys A."/>
            <person name="Hutchinson M.I."/>
            <person name="Powell A.J."/>
            <person name="Barry K."/>
            <person name="Miller A.N."/>
            <person name="Grigoriev I.V."/>
            <person name="Debuchy R."/>
            <person name="Gladieux P."/>
            <person name="Thoren M.H."/>
            <person name="Johannesson H."/>
        </authorList>
    </citation>
    <scope>NUCLEOTIDE SEQUENCE</scope>
    <source>
        <strain evidence="4">CBS 508.74</strain>
    </source>
</reference>
<dbReference type="InterPro" id="IPR056884">
    <property type="entry name" value="NPHP3-like_N"/>
</dbReference>